<evidence type="ECO:0000256" key="1">
    <source>
        <dbReference type="PIRSR" id="PIRSR000440-1"/>
    </source>
</evidence>
<dbReference type="PANTHER" id="PTHR38474:SF1">
    <property type="entry name" value="SLR0299 PROTEIN"/>
    <property type="match status" value="1"/>
</dbReference>
<dbReference type="Pfam" id="PF00302">
    <property type="entry name" value="CAT"/>
    <property type="match status" value="1"/>
</dbReference>
<keyword evidence="2" id="KW-0012">Acyltransferase</keyword>
<evidence type="ECO:0000313" key="3">
    <source>
        <dbReference type="Proteomes" id="UP000007519"/>
    </source>
</evidence>
<keyword evidence="3" id="KW-1185">Reference proteome</keyword>
<feature type="active site" description="Proton acceptor" evidence="1">
    <location>
        <position position="185"/>
    </location>
</feature>
<evidence type="ECO:0000313" key="2">
    <source>
        <dbReference type="EMBL" id="AFC22961.1"/>
    </source>
</evidence>
<dbReference type="SMART" id="SM01059">
    <property type="entry name" value="CAT"/>
    <property type="match status" value="1"/>
</dbReference>
<dbReference type="EC" id="2.3.1.28" evidence="2"/>
<dbReference type="Gene3D" id="3.30.559.10">
    <property type="entry name" value="Chloramphenicol acetyltransferase-like domain"/>
    <property type="match status" value="1"/>
</dbReference>
<name>H6L660_SAPGL</name>
<dbReference type="EMBL" id="CP002831">
    <property type="protein sequence ID" value="AFC22961.1"/>
    <property type="molecule type" value="Genomic_DNA"/>
</dbReference>
<dbReference type="Proteomes" id="UP000007519">
    <property type="component" value="Chromosome"/>
</dbReference>
<reference evidence="2 3" key="1">
    <citation type="journal article" date="2012" name="Stand. Genomic Sci.">
        <title>Complete genome sequencing and analysis of Saprospira grandis str. Lewin, a predatory marine bacterium.</title>
        <authorList>
            <person name="Saw J.H."/>
            <person name="Yuryev A."/>
            <person name="Kanbe M."/>
            <person name="Hou S."/>
            <person name="Young A.G."/>
            <person name="Aizawa S."/>
            <person name="Alam M."/>
        </authorList>
    </citation>
    <scope>NUCLEOTIDE SEQUENCE [LARGE SCALE GENOMIC DNA]</scope>
    <source>
        <strain evidence="2 3">Lewin</strain>
    </source>
</reference>
<sequence>MNYLDIENWNRKELFDHFRKFQDPSFALTVEMDLTKIYARSKAEKQSVFLLYLHACLRAINQIEPLKYRIEGDRVRIYERIDVSATIARPDHSFGFSYVEYTEDFALFSERFRLEKERIFNSRNLFPPRSSLGCIYCSAVPWVHFKAHKEPFFGDKDMSVPHLSFGKILARGEKMIMPLAISVNHALLDGYHIGQFIERFQLFLDQ</sequence>
<accession>H6L660</accession>
<gene>
    <name evidence="2" type="primary">cat</name>
    <name evidence="2" type="ordered locus">SGRA_0220</name>
</gene>
<dbReference type="InterPro" id="IPR023213">
    <property type="entry name" value="CAT-like_dom_sf"/>
</dbReference>
<dbReference type="KEGG" id="sgn:SGRA_0220"/>
<dbReference type="HOGENOM" id="CLU_093121_0_0_10"/>
<dbReference type="InterPro" id="IPR001707">
    <property type="entry name" value="Cmp_AcTrfase"/>
</dbReference>
<protein>
    <submittedName>
        <fullName evidence="2">Chloramphenicol acetyltransferase</fullName>
        <ecNumber evidence="2">2.3.1.28</ecNumber>
    </submittedName>
</protein>
<dbReference type="PIRSF" id="PIRSF000440">
    <property type="entry name" value="CAT"/>
    <property type="match status" value="1"/>
</dbReference>
<dbReference type="PANTHER" id="PTHR38474">
    <property type="entry name" value="SLR0299 PROTEIN"/>
    <property type="match status" value="1"/>
</dbReference>
<dbReference type="RefSeq" id="WP_014373209.1">
    <property type="nucleotide sequence ID" value="NC_016940.1"/>
</dbReference>
<proteinExistence type="predicted"/>
<dbReference type="SUPFAM" id="SSF52777">
    <property type="entry name" value="CoA-dependent acyltransferases"/>
    <property type="match status" value="1"/>
</dbReference>
<dbReference type="AlphaFoldDB" id="H6L660"/>
<dbReference type="eggNOG" id="COG4845">
    <property type="taxonomic scope" value="Bacteria"/>
</dbReference>
<keyword evidence="2" id="KW-0808">Transferase</keyword>
<dbReference type="STRING" id="984262.SGRA_0220"/>
<dbReference type="GO" id="GO:0008811">
    <property type="term" value="F:chloramphenicol O-acetyltransferase activity"/>
    <property type="evidence" value="ECO:0007669"/>
    <property type="project" value="UniProtKB-EC"/>
</dbReference>
<organism evidence="2 3">
    <name type="scientific">Saprospira grandis (strain Lewin)</name>
    <dbReference type="NCBI Taxonomy" id="984262"/>
    <lineage>
        <taxon>Bacteria</taxon>
        <taxon>Pseudomonadati</taxon>
        <taxon>Bacteroidota</taxon>
        <taxon>Saprospiria</taxon>
        <taxon>Saprospirales</taxon>
        <taxon>Saprospiraceae</taxon>
        <taxon>Saprospira</taxon>
    </lineage>
</organism>
<dbReference type="OrthoDB" id="9801766at2"/>